<sequence>MVRYGDPGAIDWIESGGGPLIVIPEESLSAWRGADGEDWKDYDRACAVDGHVGLIAVGQSHALVLGFDPASTAFLPNPGAFVRWIAADSEEELLDSVEGALASVVWEETVTWDVPGPVVLLDSACPGGGVHEDERLRVEMAAGRYRVQAAEVTPAPRTTLCLVQFVPVT</sequence>
<organism evidence="1 2">
    <name type="scientific">Streptomyces olivochromogenes</name>
    <dbReference type="NCBI Taxonomy" id="1963"/>
    <lineage>
        <taxon>Bacteria</taxon>
        <taxon>Bacillati</taxon>
        <taxon>Actinomycetota</taxon>
        <taxon>Actinomycetes</taxon>
        <taxon>Kitasatosporales</taxon>
        <taxon>Streptomycetaceae</taxon>
        <taxon>Streptomyces</taxon>
    </lineage>
</organism>
<gene>
    <name evidence="1" type="ORF">SO3561_05518</name>
</gene>
<dbReference type="RefSeq" id="WP_067376273.1">
    <property type="nucleotide sequence ID" value="NZ_BDQI01000012.1"/>
</dbReference>
<reference evidence="2" key="1">
    <citation type="submission" date="2017-05" db="EMBL/GenBank/DDBJ databases">
        <title>Streptomyces olivochromogenes NBRC 3561 whole genome shotgun sequence.</title>
        <authorList>
            <person name="Dohra H."/>
            <person name="Kodani S."/>
        </authorList>
    </citation>
    <scope>NUCLEOTIDE SEQUENCE [LARGE SCALE GENOMIC DNA]</scope>
    <source>
        <strain evidence="2">NBRC 3561</strain>
    </source>
</reference>
<dbReference type="STRING" id="1963.AQJ27_32495"/>
<dbReference type="EMBL" id="BDQI01000012">
    <property type="protein sequence ID" value="GAX53986.1"/>
    <property type="molecule type" value="Genomic_DNA"/>
</dbReference>
<comment type="caution">
    <text evidence="1">The sequence shown here is derived from an EMBL/GenBank/DDBJ whole genome shotgun (WGS) entry which is preliminary data.</text>
</comment>
<evidence type="ECO:0000313" key="2">
    <source>
        <dbReference type="Proteomes" id="UP000217446"/>
    </source>
</evidence>
<keyword evidence="2" id="KW-1185">Reference proteome</keyword>
<evidence type="ECO:0000313" key="1">
    <source>
        <dbReference type="EMBL" id="GAX53986.1"/>
    </source>
</evidence>
<accession>A0A250VIS6</accession>
<dbReference type="AlphaFoldDB" id="A0A250VIS6"/>
<evidence type="ECO:0008006" key="3">
    <source>
        <dbReference type="Google" id="ProtNLM"/>
    </source>
</evidence>
<dbReference type="InterPro" id="IPR028961">
    <property type="entry name" value="Imm21"/>
</dbReference>
<dbReference type="Proteomes" id="UP000217446">
    <property type="component" value="Unassembled WGS sequence"/>
</dbReference>
<name>A0A250VIS6_STROL</name>
<protein>
    <recommendedName>
        <fullName evidence="3">Immunity protein 21 of polymorphic toxin system</fullName>
    </recommendedName>
</protein>
<proteinExistence type="predicted"/>
<dbReference type="Pfam" id="PF15589">
    <property type="entry name" value="Imm21"/>
    <property type="match status" value="1"/>
</dbReference>